<keyword evidence="2 6" id="KW-0547">Nucleotide-binding</keyword>
<keyword evidence="3 6" id="KW-0067">ATP-binding</keyword>
<dbReference type="SUPFAM" id="SSF52029">
    <property type="entry name" value="GroEL apical domain-like"/>
    <property type="match status" value="1"/>
</dbReference>
<dbReference type="PROSITE" id="PS00296">
    <property type="entry name" value="CHAPERONINS_CPN60"/>
    <property type="match status" value="1"/>
</dbReference>
<dbReference type="GO" id="GO:0016853">
    <property type="term" value="F:isomerase activity"/>
    <property type="evidence" value="ECO:0007669"/>
    <property type="project" value="UniProtKB-KW"/>
</dbReference>
<reference evidence="10" key="1">
    <citation type="submission" date="2018-09" db="EMBL/GenBank/DDBJ databases">
        <authorList>
            <person name="Zhu H."/>
        </authorList>
    </citation>
    <scope>NUCLEOTIDE SEQUENCE [LARGE SCALE GENOMIC DNA]</scope>
    <source>
        <strain evidence="10">K1S02-23</strain>
    </source>
</reference>
<dbReference type="GO" id="GO:0005524">
    <property type="term" value="F:ATP binding"/>
    <property type="evidence" value="ECO:0007669"/>
    <property type="project" value="UniProtKB-UniRule"/>
</dbReference>
<comment type="subunit">
    <text evidence="6 8">Forms a cylinder of 14 subunits composed of two heptameric rings stacked back-to-back. Interacts with the co-chaperonin GroES.</text>
</comment>
<evidence type="ECO:0000256" key="1">
    <source>
        <dbReference type="ARBA" id="ARBA00006607"/>
    </source>
</evidence>
<keyword evidence="4 6" id="KW-0143">Chaperone</keyword>
<protein>
    <recommendedName>
        <fullName evidence="6">Chaperonin GroEL</fullName>
        <ecNumber evidence="6">5.6.1.7</ecNumber>
    </recommendedName>
    <alternativeName>
        <fullName evidence="6">60 kDa chaperonin</fullName>
    </alternativeName>
    <alternativeName>
        <fullName evidence="6">Chaperonin-60</fullName>
        <shortName evidence="6">Cpn60</shortName>
    </alternativeName>
</protein>
<feature type="binding site" evidence="6">
    <location>
        <position position="415"/>
    </location>
    <ligand>
        <name>ATP</name>
        <dbReference type="ChEBI" id="CHEBI:30616"/>
    </ligand>
</feature>
<dbReference type="NCBIfam" id="NF009488">
    <property type="entry name" value="PRK12850.1"/>
    <property type="match status" value="1"/>
</dbReference>
<dbReference type="NCBIfam" id="NF000592">
    <property type="entry name" value="PRK00013.1"/>
    <property type="match status" value="1"/>
</dbReference>
<dbReference type="InterPro" id="IPR018370">
    <property type="entry name" value="Chaperonin_Cpn60_CS"/>
</dbReference>
<evidence type="ECO:0000256" key="6">
    <source>
        <dbReference type="HAMAP-Rule" id="MF_00600"/>
    </source>
</evidence>
<dbReference type="OrthoDB" id="9766614at2"/>
<dbReference type="PANTHER" id="PTHR45633">
    <property type="entry name" value="60 KDA HEAT SHOCK PROTEIN, MITOCHONDRIAL"/>
    <property type="match status" value="1"/>
</dbReference>
<dbReference type="NCBIfam" id="NF009487">
    <property type="entry name" value="PRK12849.1"/>
    <property type="match status" value="1"/>
</dbReference>
<gene>
    <name evidence="6 9" type="primary">groL</name>
    <name evidence="6" type="synonym">groEL</name>
    <name evidence="9" type="ORF">D3878_23070</name>
</gene>
<dbReference type="HAMAP" id="MF_00600">
    <property type="entry name" value="CH60"/>
    <property type="match status" value="1"/>
</dbReference>
<evidence type="ECO:0000313" key="10">
    <source>
        <dbReference type="Proteomes" id="UP000266327"/>
    </source>
</evidence>
<comment type="subcellular location">
    <subcellularLocation>
        <location evidence="6">Cytoplasm</location>
    </subcellularLocation>
</comment>
<proteinExistence type="inferred from homology"/>
<comment type="caution">
    <text evidence="6">Lacks conserved residue(s) required for the propagation of feature annotation.</text>
</comment>
<evidence type="ECO:0000256" key="5">
    <source>
        <dbReference type="ARBA" id="ARBA00023235"/>
    </source>
</evidence>
<feature type="binding site" evidence="6">
    <location>
        <position position="495"/>
    </location>
    <ligand>
        <name>ATP</name>
        <dbReference type="ChEBI" id="CHEBI:30616"/>
    </ligand>
</feature>
<evidence type="ECO:0000256" key="7">
    <source>
        <dbReference type="RuleBase" id="RU000418"/>
    </source>
</evidence>
<comment type="similarity">
    <text evidence="1 6 7">Belongs to the chaperonin (HSP60) family.</text>
</comment>
<evidence type="ECO:0000256" key="2">
    <source>
        <dbReference type="ARBA" id="ARBA00022741"/>
    </source>
</evidence>
<evidence type="ECO:0000313" key="9">
    <source>
        <dbReference type="EMBL" id="RJG04113.1"/>
    </source>
</evidence>
<accession>A0A3A3G6F3</accession>
<sequence>MPAKILLFHEEARAKMFAGLNTLANAVKVTLGPKGRTVVLDKPYGPPTVINSGVIVAREIELADPLENVGAKMVREVAAKTSEAAGDGTTTATVLAQAMVRQGLKYVAAGFDPMDLKRGIDGAVDAIVARLHENSRQIASNQEIAQVGTISANGDAAIGEMIAQAMERVGRSGVIKAEDGRGMRNELEIVEGLQFERGYLSPYFINDAEAGRVVLENALVLVCQKPVSLARELVPVLELAMQGGQSLLILAEDVEGDALATLVVNALRGILKVCAVKAPGFGDQRKARLEDIAIVTAARVISPETGAELEKATLADLGRAVRIEIDRDNTTIIGGAGDAGAIGRRIAQIRQEAQRSDSDYLREQLEERAAKLSGGVGLIKVGASTETEMKERKSRVQDALHATRAAVEEGIGAGGGVALLRARAALAQLQMPNLAQESGVRIVHRALEEPLRQIVANAGGEADVVIEAVAAGSGDYGYNAATAEYGSMFAMGVIDPTKVTRLGLQNAASIASLFLTTDCIVVEAQAPAGPPLAADGLGM</sequence>
<dbReference type="InterPro" id="IPR027409">
    <property type="entry name" value="GroEL-like_apical_dom_sf"/>
</dbReference>
<dbReference type="GO" id="GO:0005737">
    <property type="term" value="C:cytoplasm"/>
    <property type="evidence" value="ECO:0007669"/>
    <property type="project" value="UniProtKB-SubCell"/>
</dbReference>
<comment type="caution">
    <text evidence="9">The sequence shown here is derived from an EMBL/GenBank/DDBJ whole genome shotgun (WGS) entry which is preliminary data.</text>
</comment>
<dbReference type="AlphaFoldDB" id="A0A3A3G6F3"/>
<feature type="binding site" evidence="6">
    <location>
        <begin position="479"/>
        <end position="481"/>
    </location>
    <ligand>
        <name>ATP</name>
        <dbReference type="ChEBI" id="CHEBI:30616"/>
    </ligand>
</feature>
<dbReference type="InterPro" id="IPR001844">
    <property type="entry name" value="Cpn60/GroEL"/>
</dbReference>
<dbReference type="InterPro" id="IPR027413">
    <property type="entry name" value="GROEL-like_equatorial_sf"/>
</dbReference>
<evidence type="ECO:0000256" key="8">
    <source>
        <dbReference type="RuleBase" id="RU000419"/>
    </source>
</evidence>
<dbReference type="GO" id="GO:0140662">
    <property type="term" value="F:ATP-dependent protein folding chaperone"/>
    <property type="evidence" value="ECO:0007669"/>
    <property type="project" value="InterPro"/>
</dbReference>
<evidence type="ECO:0000256" key="3">
    <source>
        <dbReference type="ARBA" id="ARBA00022840"/>
    </source>
</evidence>
<dbReference type="GO" id="GO:0042026">
    <property type="term" value="P:protein refolding"/>
    <property type="evidence" value="ECO:0007669"/>
    <property type="project" value="UniProtKB-UniRule"/>
</dbReference>
<keyword evidence="6" id="KW-0963">Cytoplasm</keyword>
<organism evidence="9 10">
    <name type="scientific">Noviherbaspirillum sedimenti</name>
    <dbReference type="NCBI Taxonomy" id="2320865"/>
    <lineage>
        <taxon>Bacteria</taxon>
        <taxon>Pseudomonadati</taxon>
        <taxon>Pseudomonadota</taxon>
        <taxon>Betaproteobacteria</taxon>
        <taxon>Burkholderiales</taxon>
        <taxon>Oxalobacteraceae</taxon>
        <taxon>Noviherbaspirillum</taxon>
    </lineage>
</organism>
<dbReference type="PRINTS" id="PR00298">
    <property type="entry name" value="CHAPERONIN60"/>
</dbReference>
<evidence type="ECO:0000256" key="4">
    <source>
        <dbReference type="ARBA" id="ARBA00023186"/>
    </source>
</evidence>
<dbReference type="Gene3D" id="1.10.560.10">
    <property type="entry name" value="GroEL-like equatorial domain"/>
    <property type="match status" value="1"/>
</dbReference>
<dbReference type="Pfam" id="PF00118">
    <property type="entry name" value="Cpn60_TCP1"/>
    <property type="match status" value="1"/>
</dbReference>
<dbReference type="InterPro" id="IPR027410">
    <property type="entry name" value="TCP-1-like_intermed_sf"/>
</dbReference>
<keyword evidence="5 6" id="KW-0413">Isomerase</keyword>
<dbReference type="NCBIfam" id="TIGR02348">
    <property type="entry name" value="GroEL"/>
    <property type="match status" value="1"/>
</dbReference>
<name>A0A3A3G6F3_9BURK</name>
<dbReference type="Gene3D" id="3.50.7.10">
    <property type="entry name" value="GroEL"/>
    <property type="match status" value="1"/>
</dbReference>
<comment type="function">
    <text evidence="6 8">Together with its co-chaperonin GroES, plays an essential role in assisting protein folding. The GroEL-GroES system forms a nano-cage that allows encapsulation of the non-native substrate proteins and provides a physical environment optimized to promote and accelerate protein folding.</text>
</comment>
<dbReference type="EMBL" id="QYUQ01000002">
    <property type="protein sequence ID" value="RJG04113.1"/>
    <property type="molecule type" value="Genomic_DNA"/>
</dbReference>
<dbReference type="NCBIfam" id="NF009489">
    <property type="entry name" value="PRK12851.1"/>
    <property type="match status" value="1"/>
</dbReference>
<feature type="binding site" evidence="6">
    <location>
        <begin position="30"/>
        <end position="33"/>
    </location>
    <ligand>
        <name>ATP</name>
        <dbReference type="ChEBI" id="CHEBI:30616"/>
    </ligand>
</feature>
<dbReference type="FunFam" id="3.50.7.10:FF:000001">
    <property type="entry name" value="60 kDa chaperonin"/>
    <property type="match status" value="1"/>
</dbReference>
<dbReference type="Proteomes" id="UP000266327">
    <property type="component" value="Unassembled WGS sequence"/>
</dbReference>
<dbReference type="SUPFAM" id="SSF54849">
    <property type="entry name" value="GroEL-intermediate domain like"/>
    <property type="match status" value="1"/>
</dbReference>
<dbReference type="CDD" id="cd03344">
    <property type="entry name" value="GroEL"/>
    <property type="match status" value="1"/>
</dbReference>
<dbReference type="RefSeq" id="WP_119787596.1">
    <property type="nucleotide sequence ID" value="NZ_QYUQ01000002.1"/>
</dbReference>
<dbReference type="GO" id="GO:0051082">
    <property type="term" value="F:unfolded protein binding"/>
    <property type="evidence" value="ECO:0007669"/>
    <property type="project" value="UniProtKB-UniRule"/>
</dbReference>
<feature type="binding site" evidence="6">
    <location>
        <begin position="87"/>
        <end position="91"/>
    </location>
    <ligand>
        <name>ATP</name>
        <dbReference type="ChEBI" id="CHEBI:30616"/>
    </ligand>
</feature>
<dbReference type="EC" id="5.6.1.7" evidence="6"/>
<keyword evidence="10" id="KW-1185">Reference proteome</keyword>
<dbReference type="SUPFAM" id="SSF48592">
    <property type="entry name" value="GroEL equatorial domain-like"/>
    <property type="match status" value="1"/>
</dbReference>
<dbReference type="InterPro" id="IPR002423">
    <property type="entry name" value="Cpn60/GroEL/TCP-1"/>
</dbReference>
<dbReference type="Gene3D" id="3.30.260.10">
    <property type="entry name" value="TCP-1-like chaperonin intermediate domain"/>
    <property type="match status" value="1"/>
</dbReference>